<evidence type="ECO:0000256" key="1">
    <source>
        <dbReference type="ARBA" id="ARBA00004123"/>
    </source>
</evidence>
<feature type="domain" description="C2H2-type" evidence="9">
    <location>
        <begin position="597"/>
        <end position="621"/>
    </location>
</feature>
<feature type="domain" description="C2H2-type" evidence="9">
    <location>
        <begin position="215"/>
        <end position="246"/>
    </location>
</feature>
<comment type="subcellular location">
    <subcellularLocation>
        <location evidence="1">Nucleus</location>
    </subcellularLocation>
</comment>
<keyword evidence="5" id="KW-0862">Zinc</keyword>
<dbReference type="InterPro" id="IPR013087">
    <property type="entry name" value="Znf_C2H2_type"/>
</dbReference>
<dbReference type="FunFam" id="3.30.160.60:FF:001049">
    <property type="entry name" value="zinc finger protein 319"/>
    <property type="match status" value="1"/>
</dbReference>
<dbReference type="SMART" id="SM00355">
    <property type="entry name" value="ZnF_C2H2"/>
    <property type="match status" value="12"/>
</dbReference>
<dbReference type="FunFam" id="3.30.160.60:FF:000446">
    <property type="entry name" value="Zinc finger protein"/>
    <property type="match status" value="1"/>
</dbReference>
<dbReference type="GeneID" id="113493882"/>
<feature type="domain" description="C2H2-type" evidence="9">
    <location>
        <begin position="159"/>
        <end position="186"/>
    </location>
</feature>
<protein>
    <submittedName>
        <fullName evidence="11">Zinc finger protein 624-like</fullName>
    </submittedName>
</protein>
<evidence type="ECO:0000256" key="2">
    <source>
        <dbReference type="ARBA" id="ARBA00022723"/>
    </source>
</evidence>
<keyword evidence="3" id="KW-0677">Repeat</keyword>
<keyword evidence="10" id="KW-1185">Reference proteome</keyword>
<evidence type="ECO:0000313" key="11">
    <source>
        <dbReference type="RefSeq" id="XP_026727718.1"/>
    </source>
</evidence>
<sequence>MDSNLPFFSLPFVDTETSDFFGKIKPQECGYDDLHATLPPHTGLLGTDDVLAQFLSGDEPLEEPDLNGPTTLHCEICKKQFDNAKKYYGHLRVHSKENLWACEKCPDQKFSTKQQLMKHALVHKPLEREWKCLQCPMAFEALWKLQQHLFAKHLDDSPHKCDECEKAFHKLSDLKKHKDTHSNIKKYPCSVCDTHFKDKSNLKRHMLRHTGEKPYPCIHGCWRRFKQIGSMRRHAQYCNRNTQTKPPEEKPPQVYYCRVCGMSFPCETTLLDHCVKQHTNNPPKPPEPEREDKNLTDTNRIVDNIVDDILSAEDDYLTMSTQNEILNVYNPNEIDSQINPDNLMQIELLKEMNQLHILDGELFYNDVDFDSIQPSHIFNNTNEIDYTTDKNAEILFDFTDAGKSIDQDIMNTLFHVKTKYLPDEFLNPPEVSNPPETSAIENPISVNECATIFESDVDLEASTHLAANLNQLIGDNSVQYISTEDDDTFIISLKSEIDAEQLTDMLNIGLVDATKEKVSEVENDQEEIASAEPIVVKIQEMKTICVNPLVPRENNKEVKTRKKKRVLYVCRTCNKVFKKKDNYKSHMATHEPSLRAHACEVCGLRFSYRSTLNKHRLAAHSPRVLPAHACRRCAKSYSAGWMLKEHMDRDHGGLQPHRCDHDGCEKSFFKKSDLTQHKRTHTGARPFSCGACGKSYPQRSHLRRHARSANCAKQILKTAKKEQEEKKLRAQAQLLANSDPLAQTVILSVK</sequence>
<keyword evidence="6" id="KW-0539">Nucleus</keyword>
<feature type="domain" description="C2H2-type" evidence="9">
    <location>
        <begin position="657"/>
        <end position="686"/>
    </location>
</feature>
<feature type="domain" description="C2H2-type" evidence="9">
    <location>
        <begin position="255"/>
        <end position="283"/>
    </location>
</feature>
<feature type="domain" description="C2H2-type" evidence="9">
    <location>
        <begin position="72"/>
        <end position="99"/>
    </location>
</feature>
<keyword evidence="2" id="KW-0479">Metal-binding</keyword>
<evidence type="ECO:0000259" key="9">
    <source>
        <dbReference type="PROSITE" id="PS50157"/>
    </source>
</evidence>
<dbReference type="InParanoid" id="A0A7E5VHC0"/>
<dbReference type="InterPro" id="IPR036236">
    <property type="entry name" value="Znf_C2H2_sf"/>
</dbReference>
<evidence type="ECO:0000256" key="7">
    <source>
        <dbReference type="PROSITE-ProRule" id="PRU00042"/>
    </source>
</evidence>
<name>A0A7E5VHC0_TRINI</name>
<feature type="domain" description="C2H2-type" evidence="9">
    <location>
        <begin position="130"/>
        <end position="158"/>
    </location>
</feature>
<dbReference type="FunFam" id="3.30.160.60:FF:000072">
    <property type="entry name" value="zinc finger protein 143 isoform X1"/>
    <property type="match status" value="1"/>
</dbReference>
<dbReference type="SUPFAM" id="SSF57667">
    <property type="entry name" value="beta-beta-alpha zinc fingers"/>
    <property type="match status" value="5"/>
</dbReference>
<evidence type="ECO:0000256" key="5">
    <source>
        <dbReference type="ARBA" id="ARBA00022833"/>
    </source>
</evidence>
<dbReference type="InterPro" id="IPR050888">
    <property type="entry name" value="ZnF_C2H2-type_TF"/>
</dbReference>
<feature type="domain" description="C2H2-type" evidence="9">
    <location>
        <begin position="687"/>
        <end position="715"/>
    </location>
</feature>
<evidence type="ECO:0000256" key="6">
    <source>
        <dbReference type="ARBA" id="ARBA00023242"/>
    </source>
</evidence>
<dbReference type="Gene3D" id="3.30.160.60">
    <property type="entry name" value="Classic Zinc Finger"/>
    <property type="match status" value="8"/>
</dbReference>
<dbReference type="FunFam" id="3.30.160.60:FF:000145">
    <property type="entry name" value="Zinc finger protein 574"/>
    <property type="match status" value="1"/>
</dbReference>
<organism evidence="10 11">
    <name type="scientific">Trichoplusia ni</name>
    <name type="common">Cabbage looper</name>
    <dbReference type="NCBI Taxonomy" id="7111"/>
    <lineage>
        <taxon>Eukaryota</taxon>
        <taxon>Metazoa</taxon>
        <taxon>Ecdysozoa</taxon>
        <taxon>Arthropoda</taxon>
        <taxon>Hexapoda</taxon>
        <taxon>Insecta</taxon>
        <taxon>Pterygota</taxon>
        <taxon>Neoptera</taxon>
        <taxon>Endopterygota</taxon>
        <taxon>Lepidoptera</taxon>
        <taxon>Glossata</taxon>
        <taxon>Ditrysia</taxon>
        <taxon>Noctuoidea</taxon>
        <taxon>Noctuidae</taxon>
        <taxon>Plusiinae</taxon>
        <taxon>Trichoplusia</taxon>
    </lineage>
</organism>
<evidence type="ECO:0000256" key="8">
    <source>
        <dbReference type="SAM" id="MobiDB-lite"/>
    </source>
</evidence>
<dbReference type="PROSITE" id="PS50157">
    <property type="entry name" value="ZINC_FINGER_C2H2_2"/>
    <property type="match status" value="11"/>
</dbReference>
<keyword evidence="4 7" id="KW-0863">Zinc-finger</keyword>
<reference evidence="11" key="1">
    <citation type="submission" date="2025-08" db="UniProtKB">
        <authorList>
            <consortium name="RefSeq"/>
        </authorList>
    </citation>
    <scope>IDENTIFICATION</scope>
</reference>
<evidence type="ECO:0000256" key="4">
    <source>
        <dbReference type="ARBA" id="ARBA00022771"/>
    </source>
</evidence>
<dbReference type="PANTHER" id="PTHR24406">
    <property type="entry name" value="TRANSCRIPTIONAL REPRESSOR CTCFL-RELATED"/>
    <property type="match status" value="1"/>
</dbReference>
<dbReference type="GO" id="GO:0005634">
    <property type="term" value="C:nucleus"/>
    <property type="evidence" value="ECO:0007669"/>
    <property type="project" value="UniProtKB-SubCell"/>
</dbReference>
<dbReference type="PROSITE" id="PS00028">
    <property type="entry name" value="ZINC_FINGER_C2H2_1"/>
    <property type="match status" value="8"/>
</dbReference>
<dbReference type="KEGG" id="tnl:113493882"/>
<dbReference type="Pfam" id="PF00096">
    <property type="entry name" value="zf-C2H2"/>
    <property type="match status" value="4"/>
</dbReference>
<dbReference type="Proteomes" id="UP000322000">
    <property type="component" value="Chromosome 1"/>
</dbReference>
<evidence type="ECO:0000313" key="10">
    <source>
        <dbReference type="Proteomes" id="UP000322000"/>
    </source>
</evidence>
<feature type="domain" description="C2H2-type" evidence="9">
    <location>
        <begin position="568"/>
        <end position="590"/>
    </location>
</feature>
<proteinExistence type="predicted"/>
<dbReference type="AlphaFoldDB" id="A0A7E5VHC0"/>
<gene>
    <name evidence="11" type="primary">LOC113493882</name>
</gene>
<accession>A0A7E5VHC0</accession>
<dbReference type="Pfam" id="PF12874">
    <property type="entry name" value="zf-met"/>
    <property type="match status" value="1"/>
</dbReference>
<feature type="domain" description="C2H2-type" evidence="9">
    <location>
        <begin position="187"/>
        <end position="214"/>
    </location>
</feature>
<dbReference type="OrthoDB" id="654211at2759"/>
<feature type="region of interest" description="Disordered" evidence="8">
    <location>
        <begin position="277"/>
        <end position="298"/>
    </location>
</feature>
<feature type="domain" description="C2H2-type" evidence="9">
    <location>
        <begin position="628"/>
        <end position="656"/>
    </location>
</feature>
<evidence type="ECO:0000256" key="3">
    <source>
        <dbReference type="ARBA" id="ARBA00022737"/>
    </source>
</evidence>
<feature type="compositionally biased region" description="Basic and acidic residues" evidence="8">
    <location>
        <begin position="286"/>
        <end position="295"/>
    </location>
</feature>
<dbReference type="RefSeq" id="XP_026727718.1">
    <property type="nucleotide sequence ID" value="XM_026871917.1"/>
</dbReference>
<dbReference type="GO" id="GO:0008270">
    <property type="term" value="F:zinc ion binding"/>
    <property type="evidence" value="ECO:0007669"/>
    <property type="project" value="UniProtKB-KW"/>
</dbReference>